<dbReference type="EMBL" id="JBJJXI010000170">
    <property type="protein sequence ID" value="KAL3384626.1"/>
    <property type="molecule type" value="Genomic_DNA"/>
</dbReference>
<gene>
    <name evidence="3" type="ORF">TKK_019716</name>
</gene>
<evidence type="ECO:0000313" key="3">
    <source>
        <dbReference type="EMBL" id="KAL3384626.1"/>
    </source>
</evidence>
<evidence type="ECO:0000256" key="1">
    <source>
        <dbReference type="SAM" id="MobiDB-lite"/>
    </source>
</evidence>
<evidence type="ECO:0008006" key="5">
    <source>
        <dbReference type="Google" id="ProtNLM"/>
    </source>
</evidence>
<accession>A0ABD2VWG5</accession>
<dbReference type="AlphaFoldDB" id="A0ABD2VWG5"/>
<name>A0ABD2VWG5_9HYME</name>
<dbReference type="Proteomes" id="UP001627154">
    <property type="component" value="Unassembled WGS sequence"/>
</dbReference>
<feature type="region of interest" description="Disordered" evidence="1">
    <location>
        <begin position="118"/>
        <end position="141"/>
    </location>
</feature>
<sequence length="141" mass="15891">MITNHYTWAIVLLSIAGTFAAIENYMDYGNDGANGLESGNNNKPVNFRELYKLLVQRNPNEINWNDLMYMQQEHLQPRAGVEQRSPSLRLRFGRSYSKYPVRRSPSLRLRFGRSYYPPSSPVGQSDDSTSAAASAAALEAN</sequence>
<evidence type="ECO:0000256" key="2">
    <source>
        <dbReference type="SAM" id="SignalP"/>
    </source>
</evidence>
<keyword evidence="4" id="KW-1185">Reference proteome</keyword>
<feature type="chain" id="PRO_5044874602" description="Short neuropeptide F" evidence="2">
    <location>
        <begin position="21"/>
        <end position="141"/>
    </location>
</feature>
<reference evidence="3 4" key="1">
    <citation type="journal article" date="2024" name="bioRxiv">
        <title>A reference genome for Trichogramma kaykai: A tiny desert-dwelling parasitoid wasp with competing sex-ratio distorters.</title>
        <authorList>
            <person name="Culotta J."/>
            <person name="Lindsey A.R."/>
        </authorList>
    </citation>
    <scope>NUCLEOTIDE SEQUENCE [LARGE SCALE GENOMIC DNA]</scope>
    <source>
        <strain evidence="3 4">KSX58</strain>
    </source>
</reference>
<comment type="caution">
    <text evidence="3">The sequence shown here is derived from an EMBL/GenBank/DDBJ whole genome shotgun (WGS) entry which is preliminary data.</text>
</comment>
<evidence type="ECO:0000313" key="4">
    <source>
        <dbReference type="Proteomes" id="UP001627154"/>
    </source>
</evidence>
<organism evidence="3 4">
    <name type="scientific">Trichogramma kaykai</name>
    <dbReference type="NCBI Taxonomy" id="54128"/>
    <lineage>
        <taxon>Eukaryota</taxon>
        <taxon>Metazoa</taxon>
        <taxon>Ecdysozoa</taxon>
        <taxon>Arthropoda</taxon>
        <taxon>Hexapoda</taxon>
        <taxon>Insecta</taxon>
        <taxon>Pterygota</taxon>
        <taxon>Neoptera</taxon>
        <taxon>Endopterygota</taxon>
        <taxon>Hymenoptera</taxon>
        <taxon>Apocrita</taxon>
        <taxon>Proctotrupomorpha</taxon>
        <taxon>Chalcidoidea</taxon>
        <taxon>Trichogrammatidae</taxon>
        <taxon>Trichogramma</taxon>
    </lineage>
</organism>
<proteinExistence type="predicted"/>
<feature type="compositionally biased region" description="Low complexity" evidence="1">
    <location>
        <begin position="125"/>
        <end position="141"/>
    </location>
</feature>
<keyword evidence="2" id="KW-0732">Signal</keyword>
<protein>
    <recommendedName>
        <fullName evidence="5">Short neuropeptide F</fullName>
    </recommendedName>
</protein>
<feature type="signal peptide" evidence="2">
    <location>
        <begin position="1"/>
        <end position="20"/>
    </location>
</feature>